<keyword evidence="5" id="KW-1185">Reference proteome</keyword>
<evidence type="ECO:0000256" key="2">
    <source>
        <dbReference type="SAM" id="Phobius"/>
    </source>
</evidence>
<protein>
    <submittedName>
        <fullName evidence="4">Type II CAAX prenyl endopeptidase Rce1-like</fullName>
    </submittedName>
</protein>
<feature type="transmembrane region" description="Helical" evidence="2">
    <location>
        <begin position="178"/>
        <end position="196"/>
    </location>
</feature>
<feature type="domain" description="CAAX prenyl protease 2/Lysostaphin resistance protein A-like" evidence="3">
    <location>
        <begin position="269"/>
        <end position="355"/>
    </location>
</feature>
<dbReference type="InterPro" id="IPR003675">
    <property type="entry name" value="Rce1/LyrA-like_dom"/>
</dbReference>
<feature type="transmembrane region" description="Helical" evidence="2">
    <location>
        <begin position="323"/>
        <end position="338"/>
    </location>
</feature>
<feature type="region of interest" description="Disordered" evidence="1">
    <location>
        <begin position="1"/>
        <end position="22"/>
    </location>
</feature>
<name>A0AAN8W7Z2_9MAGN</name>
<feature type="transmembrane region" description="Helical" evidence="2">
    <location>
        <begin position="217"/>
        <end position="237"/>
    </location>
</feature>
<dbReference type="AlphaFoldDB" id="A0AAN8W7Z2"/>
<organism evidence="4 5">
    <name type="scientific">Dillenia turbinata</name>
    <dbReference type="NCBI Taxonomy" id="194707"/>
    <lineage>
        <taxon>Eukaryota</taxon>
        <taxon>Viridiplantae</taxon>
        <taxon>Streptophyta</taxon>
        <taxon>Embryophyta</taxon>
        <taxon>Tracheophyta</taxon>
        <taxon>Spermatophyta</taxon>
        <taxon>Magnoliopsida</taxon>
        <taxon>eudicotyledons</taxon>
        <taxon>Gunneridae</taxon>
        <taxon>Pentapetalae</taxon>
        <taxon>Dilleniales</taxon>
        <taxon>Dilleniaceae</taxon>
        <taxon>Dillenia</taxon>
    </lineage>
</organism>
<keyword evidence="2" id="KW-1133">Transmembrane helix</keyword>
<gene>
    <name evidence="4" type="ORF">RJ641_001332</name>
</gene>
<sequence>MLSSRSLSITHRPCSPPPHLLHRSSSTLNSLSRFRVSSQSPLSLSTSPLNRTFRAVDSHLNLSNDRWKKISCFSHEDFHAESRESEFREGIGDGKLVRLDSSKSSSEEKNFFQNLQEAVKSLFRDTGQPWKVPWTAETTVQVMLIWIASFWLLGSWVIPFAANMAGFNRGSLTYRGQALYSLLTDITEGLAGIAILHRCLSRFHPLPSDLFKCSLRGMWYLDVALGCFLFPLVNHLSQANLVLLPLMPSAPVTISNVEQSIIARDPVAMTLYAAVVSVCAPVWEEIVFRGFLLPSLSKYMPVWCSILLSSVAFALAHFNVQRMLPLIFLGVMMGFVFARTRNLFAPMLLHSLWNGFVFLDLMK</sequence>
<dbReference type="EMBL" id="JBAMMX010000001">
    <property type="protein sequence ID" value="KAK6947859.1"/>
    <property type="molecule type" value="Genomic_DNA"/>
</dbReference>
<proteinExistence type="predicted"/>
<evidence type="ECO:0000256" key="1">
    <source>
        <dbReference type="SAM" id="MobiDB-lite"/>
    </source>
</evidence>
<feature type="transmembrane region" description="Helical" evidence="2">
    <location>
        <begin position="140"/>
        <end position="158"/>
    </location>
</feature>
<keyword evidence="2" id="KW-0812">Transmembrane</keyword>
<feature type="transmembrane region" description="Helical" evidence="2">
    <location>
        <begin position="299"/>
        <end position="316"/>
    </location>
</feature>
<evidence type="ECO:0000259" key="3">
    <source>
        <dbReference type="Pfam" id="PF02517"/>
    </source>
</evidence>
<evidence type="ECO:0000313" key="4">
    <source>
        <dbReference type="EMBL" id="KAK6947859.1"/>
    </source>
</evidence>
<dbReference type="PANTHER" id="PTHR43592">
    <property type="entry name" value="CAAX AMINO TERMINAL PROTEASE"/>
    <property type="match status" value="1"/>
</dbReference>
<dbReference type="PANTHER" id="PTHR43592:SF24">
    <property type="entry name" value="CAAX AMINO TERMINAL PROTEASE FAMILY PROTEIN"/>
    <property type="match status" value="1"/>
</dbReference>
<comment type="caution">
    <text evidence="4">The sequence shown here is derived from an EMBL/GenBank/DDBJ whole genome shotgun (WGS) entry which is preliminary data.</text>
</comment>
<dbReference type="Pfam" id="PF02517">
    <property type="entry name" value="Rce1-like"/>
    <property type="match status" value="1"/>
</dbReference>
<reference evidence="4 5" key="1">
    <citation type="submission" date="2023-12" db="EMBL/GenBank/DDBJ databases">
        <title>A high-quality genome assembly for Dillenia turbinata (Dilleniales).</title>
        <authorList>
            <person name="Chanderbali A."/>
        </authorList>
    </citation>
    <scope>NUCLEOTIDE SEQUENCE [LARGE SCALE GENOMIC DNA]</scope>
    <source>
        <strain evidence="4">LSX21</strain>
        <tissue evidence="4">Leaf</tissue>
    </source>
</reference>
<dbReference type="GO" id="GO:0004175">
    <property type="term" value="F:endopeptidase activity"/>
    <property type="evidence" value="ECO:0007669"/>
    <property type="project" value="UniProtKB-ARBA"/>
</dbReference>
<dbReference type="GO" id="GO:0080120">
    <property type="term" value="P:CAAX-box protein maturation"/>
    <property type="evidence" value="ECO:0007669"/>
    <property type="project" value="UniProtKB-ARBA"/>
</dbReference>
<accession>A0AAN8W7Z2</accession>
<dbReference type="Proteomes" id="UP001370490">
    <property type="component" value="Unassembled WGS sequence"/>
</dbReference>
<evidence type="ECO:0000313" key="5">
    <source>
        <dbReference type="Proteomes" id="UP001370490"/>
    </source>
</evidence>
<keyword evidence="2" id="KW-0472">Membrane</keyword>